<dbReference type="EMBL" id="RYYR01000030">
    <property type="protein sequence ID" value="RUL48702.1"/>
    <property type="molecule type" value="Genomic_DNA"/>
</dbReference>
<evidence type="ECO:0000313" key="3">
    <source>
        <dbReference type="Proteomes" id="UP000287910"/>
    </source>
</evidence>
<organism evidence="2 3">
    <name type="scientific">Lysinibacillus antri</name>
    <dbReference type="NCBI Taxonomy" id="2498145"/>
    <lineage>
        <taxon>Bacteria</taxon>
        <taxon>Bacillati</taxon>
        <taxon>Bacillota</taxon>
        <taxon>Bacilli</taxon>
        <taxon>Bacillales</taxon>
        <taxon>Bacillaceae</taxon>
        <taxon>Lysinibacillus</taxon>
    </lineage>
</organism>
<keyword evidence="3" id="KW-1185">Reference proteome</keyword>
<reference evidence="2 3" key="1">
    <citation type="submission" date="2018-12" db="EMBL/GenBank/DDBJ databases">
        <title>Lysinibacillus antri sp. nov., isolated from a cave soil.</title>
        <authorList>
            <person name="Narsing Rao M.P."/>
            <person name="Zhang H."/>
            <person name="Dong Z.-Y."/>
            <person name="Niu X.-K."/>
            <person name="Zhang K."/>
            <person name="Fang B.-Z."/>
            <person name="Kang Y.-Q."/>
            <person name="Xiao M."/>
            <person name="Li W.-J."/>
        </authorList>
    </citation>
    <scope>NUCLEOTIDE SEQUENCE [LARGE SCALE GENOMIC DNA]</scope>
    <source>
        <strain evidence="2 3">SYSU K30002</strain>
    </source>
</reference>
<accession>A0A3S0P6C7</accession>
<dbReference type="AlphaFoldDB" id="A0A3S0P6C7"/>
<proteinExistence type="predicted"/>
<evidence type="ECO:0000256" key="1">
    <source>
        <dbReference type="SAM" id="Phobius"/>
    </source>
</evidence>
<evidence type="ECO:0000313" key="2">
    <source>
        <dbReference type="EMBL" id="RUL48702.1"/>
    </source>
</evidence>
<sequence>MDSDLFWLAVGIAIMGYFIGNGLKHMHHPKESSYDFFLIEEKELHTYVNLSKEAFQDLITKYPDAPKIELNGKIYYNYRQFINWMSSDDVFKK</sequence>
<feature type="transmembrane region" description="Helical" evidence="1">
    <location>
        <begin position="6"/>
        <end position="23"/>
    </location>
</feature>
<dbReference type="Proteomes" id="UP000287910">
    <property type="component" value="Unassembled WGS sequence"/>
</dbReference>
<keyword evidence="2" id="KW-0238">DNA-binding</keyword>
<keyword evidence="1" id="KW-0472">Membrane</keyword>
<keyword evidence="1" id="KW-1133">Transmembrane helix</keyword>
<dbReference type="RefSeq" id="WP_126660299.1">
    <property type="nucleotide sequence ID" value="NZ_RYYR01000030.1"/>
</dbReference>
<name>A0A3S0P6C7_9BACI</name>
<comment type="caution">
    <text evidence="2">The sequence shown here is derived from an EMBL/GenBank/DDBJ whole genome shotgun (WGS) entry which is preliminary data.</text>
</comment>
<keyword evidence="1" id="KW-0812">Transmembrane</keyword>
<protein>
    <submittedName>
        <fullName evidence="2">DNA-binding protein</fullName>
    </submittedName>
</protein>
<dbReference type="GO" id="GO:0003677">
    <property type="term" value="F:DNA binding"/>
    <property type="evidence" value="ECO:0007669"/>
    <property type="project" value="UniProtKB-KW"/>
</dbReference>
<gene>
    <name evidence="2" type="ORF">EK386_16605</name>
</gene>